<keyword evidence="1" id="KW-0812">Transmembrane</keyword>
<proteinExistence type="predicted"/>
<sequence>MPKGLLIEALAVKEAADIQKNSSLLRRLGFRSFKPLSARACSRQRCCLERSNGRVRIEHVSFSSPAPPRLSSSSAGHVLRYFDARECRAITLSSSPRSRDTDDDVGDMDDMHDDSDVWDSLSQASPPKKPKLEVSTPFSAKIVLDSEGDSAETYDALLNKTVGWLVRHRGFPLALTRVLLQVRRVAWFGPGSADRAGDCYFLYLEPFDFIFLVYIIIATYSNMAARKMRYGCFSNIVGTGTPGPLSVSTTKSSRDAEEHSLRVAL</sequence>
<evidence type="ECO:0000256" key="1">
    <source>
        <dbReference type="SAM" id="Phobius"/>
    </source>
</evidence>
<evidence type="ECO:0000313" key="3">
    <source>
        <dbReference type="Proteomes" id="UP001066276"/>
    </source>
</evidence>
<accession>A0AAV7TYG2</accession>
<gene>
    <name evidence="2" type="ORF">NDU88_006421</name>
</gene>
<evidence type="ECO:0000313" key="2">
    <source>
        <dbReference type="EMBL" id="KAJ1181211.1"/>
    </source>
</evidence>
<keyword evidence="1" id="KW-0472">Membrane</keyword>
<name>A0AAV7TYG2_PLEWA</name>
<dbReference type="Proteomes" id="UP001066276">
    <property type="component" value="Chromosome 3_2"/>
</dbReference>
<keyword evidence="1" id="KW-1133">Transmembrane helix</keyword>
<feature type="transmembrane region" description="Helical" evidence="1">
    <location>
        <begin position="200"/>
        <end position="220"/>
    </location>
</feature>
<reference evidence="2" key="1">
    <citation type="journal article" date="2022" name="bioRxiv">
        <title>Sequencing and chromosome-scale assembly of the giantPleurodeles waltlgenome.</title>
        <authorList>
            <person name="Brown T."/>
            <person name="Elewa A."/>
            <person name="Iarovenko S."/>
            <person name="Subramanian E."/>
            <person name="Araus A.J."/>
            <person name="Petzold A."/>
            <person name="Susuki M."/>
            <person name="Suzuki K.-i.T."/>
            <person name="Hayashi T."/>
            <person name="Toyoda A."/>
            <person name="Oliveira C."/>
            <person name="Osipova E."/>
            <person name="Leigh N.D."/>
            <person name="Simon A."/>
            <person name="Yun M.H."/>
        </authorList>
    </citation>
    <scope>NUCLEOTIDE SEQUENCE</scope>
    <source>
        <strain evidence="2">20211129_DDA</strain>
        <tissue evidence="2">Liver</tissue>
    </source>
</reference>
<organism evidence="2 3">
    <name type="scientific">Pleurodeles waltl</name>
    <name type="common">Iberian ribbed newt</name>
    <dbReference type="NCBI Taxonomy" id="8319"/>
    <lineage>
        <taxon>Eukaryota</taxon>
        <taxon>Metazoa</taxon>
        <taxon>Chordata</taxon>
        <taxon>Craniata</taxon>
        <taxon>Vertebrata</taxon>
        <taxon>Euteleostomi</taxon>
        <taxon>Amphibia</taxon>
        <taxon>Batrachia</taxon>
        <taxon>Caudata</taxon>
        <taxon>Salamandroidea</taxon>
        <taxon>Salamandridae</taxon>
        <taxon>Pleurodelinae</taxon>
        <taxon>Pleurodeles</taxon>
    </lineage>
</organism>
<keyword evidence="3" id="KW-1185">Reference proteome</keyword>
<dbReference type="AlphaFoldDB" id="A0AAV7TYG2"/>
<comment type="caution">
    <text evidence="2">The sequence shown here is derived from an EMBL/GenBank/DDBJ whole genome shotgun (WGS) entry which is preliminary data.</text>
</comment>
<protein>
    <submittedName>
        <fullName evidence="2">Uncharacterized protein</fullName>
    </submittedName>
</protein>
<dbReference type="EMBL" id="JANPWB010000006">
    <property type="protein sequence ID" value="KAJ1181211.1"/>
    <property type="molecule type" value="Genomic_DNA"/>
</dbReference>